<organism evidence="6 7">
    <name type="scientific">Nocardioides dubius</name>
    <dbReference type="NCBI Taxonomy" id="317019"/>
    <lineage>
        <taxon>Bacteria</taxon>
        <taxon>Bacillati</taxon>
        <taxon>Actinomycetota</taxon>
        <taxon>Actinomycetes</taxon>
        <taxon>Propionibacteriales</taxon>
        <taxon>Nocardioidaceae</taxon>
        <taxon>Nocardioides</taxon>
    </lineage>
</organism>
<proteinExistence type="predicted"/>
<reference evidence="7" key="1">
    <citation type="journal article" date="2019" name="Int. J. Syst. Evol. Microbiol.">
        <title>The Global Catalogue of Microorganisms (GCM) 10K type strain sequencing project: providing services to taxonomists for standard genome sequencing and annotation.</title>
        <authorList>
            <consortium name="The Broad Institute Genomics Platform"/>
            <consortium name="The Broad Institute Genome Sequencing Center for Infectious Disease"/>
            <person name="Wu L."/>
            <person name="Ma J."/>
        </authorList>
    </citation>
    <scope>NUCLEOTIDE SEQUENCE [LARGE SCALE GENOMIC DNA]</scope>
    <source>
        <strain evidence="7">JCM 13008</strain>
    </source>
</reference>
<dbReference type="CDD" id="cd03214">
    <property type="entry name" value="ABC_Iron-Siderophores_B12_Hemin"/>
    <property type="match status" value="1"/>
</dbReference>
<keyword evidence="3 6" id="KW-0067">ATP-binding</keyword>
<evidence type="ECO:0000256" key="1">
    <source>
        <dbReference type="ARBA" id="ARBA00022448"/>
    </source>
</evidence>
<dbReference type="InterPro" id="IPR027417">
    <property type="entry name" value="P-loop_NTPase"/>
</dbReference>
<name>A0ABP4E8W9_9ACTN</name>
<evidence type="ECO:0000259" key="5">
    <source>
        <dbReference type="PROSITE" id="PS50893"/>
    </source>
</evidence>
<accession>A0ABP4E8W9</accession>
<dbReference type="PANTHER" id="PTHR42794:SF1">
    <property type="entry name" value="HEMIN IMPORT ATP-BINDING PROTEIN HMUV"/>
    <property type="match status" value="1"/>
</dbReference>
<evidence type="ECO:0000256" key="2">
    <source>
        <dbReference type="ARBA" id="ARBA00022741"/>
    </source>
</evidence>
<evidence type="ECO:0000256" key="3">
    <source>
        <dbReference type="ARBA" id="ARBA00022840"/>
    </source>
</evidence>
<dbReference type="EMBL" id="BAAALG010000002">
    <property type="protein sequence ID" value="GAA1094314.1"/>
    <property type="molecule type" value="Genomic_DNA"/>
</dbReference>
<dbReference type="InterPro" id="IPR003439">
    <property type="entry name" value="ABC_transporter-like_ATP-bd"/>
</dbReference>
<sequence>MTSLKPSPVITDATGPSVSALAATGLTVRLGGRTVLDDVSITVGSGRVTGLLGPNGSGKSTLLQVLGGLRRPEVGVVLLDGDDVARLGTRRRARRIALVEQEAQAAAELTARQVVGLGRLPHRRGGWGTARDPQGGAVVATAMAQVRITHLADRLWSTLSGGERQRCHLARAIAQEPRVLLLDEPTNHLDLGQQLRFLTLVRQLPLTCVVALHDLELATAFCDDVVVLDAGRVMRAGPVRHALTPDLLADVYRVRAEVSAHPRLPRDHLAWDDFLETP</sequence>
<dbReference type="SMART" id="SM00382">
    <property type="entry name" value="AAA"/>
    <property type="match status" value="1"/>
</dbReference>
<dbReference type="RefSeq" id="WP_343991522.1">
    <property type="nucleotide sequence ID" value="NZ_BAAALG010000002.1"/>
</dbReference>
<keyword evidence="4" id="KW-1278">Translocase</keyword>
<dbReference type="Gene3D" id="3.40.50.300">
    <property type="entry name" value="P-loop containing nucleotide triphosphate hydrolases"/>
    <property type="match status" value="1"/>
</dbReference>
<dbReference type="SUPFAM" id="SSF52540">
    <property type="entry name" value="P-loop containing nucleoside triphosphate hydrolases"/>
    <property type="match status" value="1"/>
</dbReference>
<evidence type="ECO:0000313" key="7">
    <source>
        <dbReference type="Proteomes" id="UP001501581"/>
    </source>
</evidence>
<keyword evidence="2" id="KW-0547">Nucleotide-binding</keyword>
<gene>
    <name evidence="6" type="ORF">GCM10009668_07590</name>
</gene>
<dbReference type="PANTHER" id="PTHR42794">
    <property type="entry name" value="HEMIN IMPORT ATP-BINDING PROTEIN HMUV"/>
    <property type="match status" value="1"/>
</dbReference>
<dbReference type="PROSITE" id="PS50893">
    <property type="entry name" value="ABC_TRANSPORTER_2"/>
    <property type="match status" value="1"/>
</dbReference>
<keyword evidence="1" id="KW-0813">Transport</keyword>
<dbReference type="GO" id="GO:0005524">
    <property type="term" value="F:ATP binding"/>
    <property type="evidence" value="ECO:0007669"/>
    <property type="project" value="UniProtKB-KW"/>
</dbReference>
<dbReference type="Proteomes" id="UP001501581">
    <property type="component" value="Unassembled WGS sequence"/>
</dbReference>
<dbReference type="Pfam" id="PF00005">
    <property type="entry name" value="ABC_tran"/>
    <property type="match status" value="1"/>
</dbReference>
<feature type="domain" description="ABC transporter" evidence="5">
    <location>
        <begin position="21"/>
        <end position="255"/>
    </location>
</feature>
<comment type="caution">
    <text evidence="6">The sequence shown here is derived from an EMBL/GenBank/DDBJ whole genome shotgun (WGS) entry which is preliminary data.</text>
</comment>
<dbReference type="InterPro" id="IPR003593">
    <property type="entry name" value="AAA+_ATPase"/>
</dbReference>
<keyword evidence="7" id="KW-1185">Reference proteome</keyword>
<protein>
    <submittedName>
        <fullName evidence="6">ABC transporter ATP-binding protein</fullName>
    </submittedName>
</protein>
<evidence type="ECO:0000256" key="4">
    <source>
        <dbReference type="ARBA" id="ARBA00022967"/>
    </source>
</evidence>
<evidence type="ECO:0000313" key="6">
    <source>
        <dbReference type="EMBL" id="GAA1094314.1"/>
    </source>
</evidence>